<dbReference type="Proteomes" id="UP001221413">
    <property type="component" value="Unassembled WGS sequence"/>
</dbReference>
<comment type="caution">
    <text evidence="1">The sequence shown here is derived from an EMBL/GenBank/DDBJ whole genome shotgun (WGS) entry which is preliminary data.</text>
</comment>
<dbReference type="AlphaFoldDB" id="A0AAD6IXV2"/>
<sequence>MTLPSDSSYAAVEPIVDELAYRLVNHPYGMMVFNGVDPKLAYEVSKVLSGPKWECRKIGFGYDARFNQIRLRLHNEFGCAKKYMKELWEQPWASLLPEDAGEHFIHSGNPRMIDFDGPYKNCMQEPDYCVFPTLSNGRYRFPSIVIQEGTSDMHTHLIRDKDLWLNGTFGDTRVVILIEVTRIISGVQAVLEIWRKDRISQRITLMPVPREAPASQPDPFITVGELYGARGVPDGFDPETKLPLDLMRLRCTILGTVSWMYGLPPTPNVTEDVDDWGL</sequence>
<accession>A0AAD6IXV2</accession>
<dbReference type="EMBL" id="JAQGDS010000005">
    <property type="protein sequence ID" value="KAJ6260481.1"/>
    <property type="molecule type" value="Genomic_DNA"/>
</dbReference>
<reference evidence="1" key="1">
    <citation type="submission" date="2023-01" db="EMBL/GenBank/DDBJ databases">
        <title>The chitinases involved in constricting ring structure development in the nematode-trapping fungus Drechslerella dactyloides.</title>
        <authorList>
            <person name="Wang R."/>
            <person name="Zhang L."/>
            <person name="Tang P."/>
            <person name="Li S."/>
            <person name="Liang L."/>
        </authorList>
    </citation>
    <scope>NUCLEOTIDE SEQUENCE</scope>
    <source>
        <strain evidence="1">YMF1.00031</strain>
    </source>
</reference>
<name>A0AAD6IXV2_DREDA</name>
<gene>
    <name evidence="1" type="ORF">Dda_4707</name>
</gene>
<proteinExistence type="predicted"/>
<organism evidence="1 2">
    <name type="scientific">Drechslerella dactyloides</name>
    <name type="common">Nematode-trapping fungus</name>
    <name type="synonym">Arthrobotrys dactyloides</name>
    <dbReference type="NCBI Taxonomy" id="74499"/>
    <lineage>
        <taxon>Eukaryota</taxon>
        <taxon>Fungi</taxon>
        <taxon>Dikarya</taxon>
        <taxon>Ascomycota</taxon>
        <taxon>Pezizomycotina</taxon>
        <taxon>Orbiliomycetes</taxon>
        <taxon>Orbiliales</taxon>
        <taxon>Orbiliaceae</taxon>
        <taxon>Drechslerella</taxon>
    </lineage>
</organism>
<evidence type="ECO:0000313" key="1">
    <source>
        <dbReference type="EMBL" id="KAJ6260481.1"/>
    </source>
</evidence>
<keyword evidence="2" id="KW-1185">Reference proteome</keyword>
<evidence type="ECO:0000313" key="2">
    <source>
        <dbReference type="Proteomes" id="UP001221413"/>
    </source>
</evidence>
<protein>
    <submittedName>
        <fullName evidence="1">Uncharacterized protein</fullName>
    </submittedName>
</protein>